<evidence type="ECO:0000256" key="5">
    <source>
        <dbReference type="ARBA" id="ARBA00022679"/>
    </source>
</evidence>
<evidence type="ECO:0000256" key="3">
    <source>
        <dbReference type="ARBA" id="ARBA00011424"/>
    </source>
</evidence>
<dbReference type="UniPathway" id="UPA00028">
    <property type="reaction ID" value="UER00003"/>
</dbReference>
<keyword evidence="5 9" id="KW-0808">Transferase</keyword>
<dbReference type="HAMAP" id="MF_00156">
    <property type="entry name" value="PanB"/>
    <property type="match status" value="1"/>
</dbReference>
<dbReference type="Gene3D" id="3.20.20.60">
    <property type="entry name" value="Phosphoenolpyruvate-binding domains"/>
    <property type="match status" value="1"/>
</dbReference>
<feature type="active site" description="Proton acceptor" evidence="9 10">
    <location>
        <position position="187"/>
    </location>
</feature>
<feature type="binding site" evidence="9 11">
    <location>
        <position position="118"/>
    </location>
    <ligand>
        <name>3-methyl-2-oxobutanoate</name>
        <dbReference type="ChEBI" id="CHEBI:11851"/>
    </ligand>
</feature>
<evidence type="ECO:0000256" key="4">
    <source>
        <dbReference type="ARBA" id="ARBA00022655"/>
    </source>
</evidence>
<evidence type="ECO:0000256" key="6">
    <source>
        <dbReference type="ARBA" id="ARBA00022723"/>
    </source>
</evidence>
<accession>A0A108EVH0</accession>
<feature type="binding site" evidence="9 11">
    <location>
        <position position="88"/>
    </location>
    <ligand>
        <name>3-methyl-2-oxobutanoate</name>
        <dbReference type="ChEBI" id="CHEBI:11851"/>
    </ligand>
</feature>
<name>A0A108EVH0_9BURK</name>
<dbReference type="InterPro" id="IPR040442">
    <property type="entry name" value="Pyrv_kinase-like_dom_sf"/>
</dbReference>
<dbReference type="RefSeq" id="WP_060339042.1">
    <property type="nucleotide sequence ID" value="NZ_LPLZ01000033.1"/>
</dbReference>
<organism evidence="13 14">
    <name type="scientific">Burkholderia territorii</name>
    <dbReference type="NCBI Taxonomy" id="1503055"/>
    <lineage>
        <taxon>Bacteria</taxon>
        <taxon>Pseudomonadati</taxon>
        <taxon>Pseudomonadota</taxon>
        <taxon>Betaproteobacteria</taxon>
        <taxon>Burkholderiales</taxon>
        <taxon>Burkholderiaceae</taxon>
        <taxon>Burkholderia</taxon>
        <taxon>Burkholderia cepacia complex</taxon>
    </lineage>
</organism>
<dbReference type="PIRSF" id="PIRSF000388">
    <property type="entry name" value="Pantoate_hydroxy_MeTrfase"/>
    <property type="match status" value="1"/>
</dbReference>
<evidence type="ECO:0000256" key="12">
    <source>
        <dbReference type="PIRSR" id="PIRSR000388-3"/>
    </source>
</evidence>
<dbReference type="PANTHER" id="PTHR20881">
    <property type="entry name" value="3-METHYL-2-OXOBUTANOATE HYDROXYMETHYLTRANSFERASE"/>
    <property type="match status" value="1"/>
</dbReference>
<dbReference type="InterPro" id="IPR015813">
    <property type="entry name" value="Pyrv/PenolPyrv_kinase-like_dom"/>
</dbReference>
<comment type="similarity">
    <text evidence="2 9">Belongs to the PanB family.</text>
</comment>
<evidence type="ECO:0000313" key="13">
    <source>
        <dbReference type="EMBL" id="KWN18116.1"/>
    </source>
</evidence>
<comment type="caution">
    <text evidence="13">The sequence shown here is derived from an EMBL/GenBank/DDBJ whole genome shotgun (WGS) entry which is preliminary data.</text>
</comment>
<feature type="binding site" evidence="9 11">
    <location>
        <begin position="49"/>
        <end position="50"/>
    </location>
    <ligand>
        <name>3-methyl-2-oxobutanoate</name>
        <dbReference type="ChEBI" id="CHEBI:11851"/>
    </ligand>
</feature>
<dbReference type="GO" id="GO:0000287">
    <property type="term" value="F:magnesium ion binding"/>
    <property type="evidence" value="ECO:0007669"/>
    <property type="project" value="TreeGrafter"/>
</dbReference>
<comment type="catalytic activity">
    <reaction evidence="9">
        <text>(6R)-5,10-methylene-5,6,7,8-tetrahydrofolate + 3-methyl-2-oxobutanoate + H2O = 2-dehydropantoate + (6S)-5,6,7,8-tetrahydrofolate</text>
        <dbReference type="Rhea" id="RHEA:11824"/>
        <dbReference type="ChEBI" id="CHEBI:11561"/>
        <dbReference type="ChEBI" id="CHEBI:11851"/>
        <dbReference type="ChEBI" id="CHEBI:15377"/>
        <dbReference type="ChEBI" id="CHEBI:15636"/>
        <dbReference type="ChEBI" id="CHEBI:57453"/>
        <dbReference type="EC" id="2.1.2.11"/>
    </reaction>
</comment>
<evidence type="ECO:0000313" key="14">
    <source>
        <dbReference type="Proteomes" id="UP000068016"/>
    </source>
</evidence>
<evidence type="ECO:0000256" key="2">
    <source>
        <dbReference type="ARBA" id="ARBA00008676"/>
    </source>
</evidence>
<dbReference type="GO" id="GO:0003864">
    <property type="term" value="F:3-methyl-2-oxobutanoate hydroxymethyltransferase activity"/>
    <property type="evidence" value="ECO:0007669"/>
    <property type="project" value="UniProtKB-UniRule"/>
</dbReference>
<dbReference type="NCBIfam" id="NF001452">
    <property type="entry name" value="PRK00311.1"/>
    <property type="match status" value="1"/>
</dbReference>
<protein>
    <recommendedName>
        <fullName evidence="9">3-methyl-2-oxobutanoate hydroxymethyltransferase</fullName>
        <ecNumber evidence="9">2.1.2.11</ecNumber>
    </recommendedName>
    <alternativeName>
        <fullName evidence="9">Ketopantoate hydroxymethyltransferase</fullName>
        <shortName evidence="9">KPHMT</shortName>
    </alternativeName>
</protein>
<evidence type="ECO:0000256" key="11">
    <source>
        <dbReference type="PIRSR" id="PIRSR000388-2"/>
    </source>
</evidence>
<keyword evidence="7 9" id="KW-0460">Magnesium</keyword>
<dbReference type="PANTHER" id="PTHR20881:SF0">
    <property type="entry name" value="3-METHYL-2-OXOBUTANOATE HYDROXYMETHYLTRANSFERASE"/>
    <property type="match status" value="1"/>
</dbReference>
<dbReference type="Proteomes" id="UP000068016">
    <property type="component" value="Unassembled WGS sequence"/>
</dbReference>
<comment type="cofactor">
    <cofactor evidence="9 12">
        <name>Mg(2+)</name>
        <dbReference type="ChEBI" id="CHEBI:18420"/>
    </cofactor>
    <text evidence="9 12">Binds 1 Mg(2+) ion per subunit.</text>
</comment>
<dbReference type="EC" id="2.1.2.11" evidence="9"/>
<feature type="binding site" evidence="9 12">
    <location>
        <position position="120"/>
    </location>
    <ligand>
        <name>Mg(2+)</name>
        <dbReference type="ChEBI" id="CHEBI:18420"/>
    </ligand>
</feature>
<dbReference type="Pfam" id="PF02548">
    <property type="entry name" value="Pantoate_transf"/>
    <property type="match status" value="1"/>
</dbReference>
<keyword evidence="4 9" id="KW-0566">Pantothenate biosynthesis</keyword>
<evidence type="ECO:0000256" key="9">
    <source>
        <dbReference type="HAMAP-Rule" id="MF_00156"/>
    </source>
</evidence>
<evidence type="ECO:0000256" key="7">
    <source>
        <dbReference type="ARBA" id="ARBA00022842"/>
    </source>
</evidence>
<dbReference type="SUPFAM" id="SSF51621">
    <property type="entry name" value="Phosphoenolpyruvate/pyruvate domain"/>
    <property type="match status" value="1"/>
</dbReference>
<dbReference type="GO" id="GO:0015940">
    <property type="term" value="P:pantothenate biosynthetic process"/>
    <property type="evidence" value="ECO:0007669"/>
    <property type="project" value="UniProtKB-UniRule"/>
</dbReference>
<dbReference type="GO" id="GO:0008168">
    <property type="term" value="F:methyltransferase activity"/>
    <property type="evidence" value="ECO:0007669"/>
    <property type="project" value="UniProtKB-KW"/>
</dbReference>
<comment type="pathway">
    <text evidence="1 9">Cofactor biosynthesis; (R)-pantothenate biosynthesis; (R)-pantoate from 3-methyl-2-oxobutanoate: step 1/2.</text>
</comment>
<dbReference type="EMBL" id="LPLZ01000033">
    <property type="protein sequence ID" value="KWN18116.1"/>
    <property type="molecule type" value="Genomic_DNA"/>
</dbReference>
<dbReference type="NCBIfam" id="TIGR00222">
    <property type="entry name" value="panB"/>
    <property type="match status" value="1"/>
</dbReference>
<comment type="subcellular location">
    <subcellularLocation>
        <location evidence="9">Cytoplasm</location>
    </subcellularLocation>
</comment>
<dbReference type="AlphaFoldDB" id="A0A108EVH0"/>
<feature type="binding site" evidence="9 12">
    <location>
        <position position="88"/>
    </location>
    <ligand>
        <name>Mg(2+)</name>
        <dbReference type="ChEBI" id="CHEBI:18420"/>
    </ligand>
</feature>
<comment type="function">
    <text evidence="8 9">Catalyzes the reversible reaction in which hydroxymethyl group from 5,10-methylenetetrahydrofolate is transferred onto alpha-ketoisovalerate to form ketopantoate.</text>
</comment>
<dbReference type="CDD" id="cd06557">
    <property type="entry name" value="KPHMT-like"/>
    <property type="match status" value="1"/>
</dbReference>
<gene>
    <name evidence="9" type="primary">panB</name>
    <name evidence="13" type="ORF">WT83_11640</name>
</gene>
<evidence type="ECO:0000256" key="8">
    <source>
        <dbReference type="ARBA" id="ARBA00056497"/>
    </source>
</evidence>
<sequence length="279" mass="29607">MSTHQIRQRITVPAIAACKNERKIVSLTAYSKPIAELIDEHVDLIIVGDSTAMVAYGRPTTLDLTLQQMIAHARAVVDSTRHACIVVDMPFGTYQESPELAYRHCARLIAQSGADAVKLEGGSALAPTVRFLVERGIPVMAHVGLMPQYVHTMGGFKAQGMSPAAAERIGADARAHVEAGAFSLLLEGLAEPLARAITEREPVPTIGIGASPSCDGQVLVTEDILRLSGDHPPRFAKQYADAAALISQAAAAFAADVRGGAFPELKHCFGVDSAHARQV</sequence>
<comment type="subunit">
    <text evidence="3 9">Homodecamer; pentamer of dimers.</text>
</comment>
<dbReference type="InterPro" id="IPR003700">
    <property type="entry name" value="Pantoate_hydroxy_MeTrfase"/>
</dbReference>
<keyword evidence="9" id="KW-0963">Cytoplasm</keyword>
<dbReference type="FunFam" id="3.20.20.60:FF:000003">
    <property type="entry name" value="3-methyl-2-oxobutanoate hydroxymethyltransferase"/>
    <property type="match status" value="1"/>
</dbReference>
<reference evidence="13 14" key="1">
    <citation type="submission" date="2015-11" db="EMBL/GenBank/DDBJ databases">
        <title>Expanding the genomic diversity of Burkholderia species for the development of highly accurate diagnostics.</title>
        <authorList>
            <person name="Sahl J."/>
            <person name="Keim P."/>
            <person name="Wagner D."/>
        </authorList>
    </citation>
    <scope>NUCLEOTIDE SEQUENCE [LARGE SCALE GENOMIC DNA]</scope>
    <source>
        <strain evidence="13 14">MSMB793WGS</strain>
    </source>
</reference>
<dbReference type="GO" id="GO:0005737">
    <property type="term" value="C:cytoplasm"/>
    <property type="evidence" value="ECO:0007669"/>
    <property type="project" value="UniProtKB-SubCell"/>
</dbReference>
<evidence type="ECO:0000256" key="1">
    <source>
        <dbReference type="ARBA" id="ARBA00005033"/>
    </source>
</evidence>
<dbReference type="GO" id="GO:0032259">
    <property type="term" value="P:methylation"/>
    <property type="evidence" value="ECO:0007669"/>
    <property type="project" value="UniProtKB-KW"/>
</dbReference>
<proteinExistence type="inferred from homology"/>
<keyword evidence="6 9" id="KW-0479">Metal-binding</keyword>
<evidence type="ECO:0000256" key="10">
    <source>
        <dbReference type="PIRSR" id="PIRSR000388-1"/>
    </source>
</evidence>
<keyword evidence="13" id="KW-0489">Methyltransferase</keyword>
<feature type="binding site" evidence="9 12">
    <location>
        <position position="49"/>
    </location>
    <ligand>
        <name>Mg(2+)</name>
        <dbReference type="ChEBI" id="CHEBI:18420"/>
    </ligand>
</feature>